<feature type="binding site" evidence="4">
    <location>
        <position position="291"/>
    </location>
    <ligand>
        <name>allantoate</name>
        <dbReference type="ChEBI" id="CHEBI:17536"/>
    </ligand>
</feature>
<reference evidence="6 7" key="1">
    <citation type="submission" date="2019-08" db="EMBL/GenBank/DDBJ databases">
        <title>In-depth cultivation of the pig gut microbiome towards novel bacterial diversity and tailored functional studies.</title>
        <authorList>
            <person name="Wylensek D."/>
            <person name="Hitch T.C.A."/>
            <person name="Clavel T."/>
        </authorList>
    </citation>
    <scope>NUCLEOTIDE SEQUENCE [LARGE SCALE GENOMIC DNA]</scope>
    <source>
        <strain evidence="6 7">WCA-MUC-591-APC-4B</strain>
    </source>
</reference>
<feature type="binding site" evidence="4">
    <location>
        <position position="218"/>
    </location>
    <ligand>
        <name>allantoate</name>
        <dbReference type="ChEBI" id="CHEBI:17536"/>
    </ligand>
</feature>
<comment type="caution">
    <text evidence="6">The sequence shown here is derived from an EMBL/GenBank/DDBJ whole genome shotgun (WGS) entry which is preliminary data.</text>
</comment>
<keyword evidence="3" id="KW-0862">Zinc</keyword>
<comment type="cofactor">
    <cofactor evidence="3">
        <name>Zn(2+)</name>
        <dbReference type="ChEBI" id="CHEBI:29105"/>
    </cofactor>
    <text evidence="3">Binds 2 Zn(2+) ions per subunit.</text>
</comment>
<dbReference type="NCBIfam" id="TIGR01879">
    <property type="entry name" value="hydantase"/>
    <property type="match status" value="1"/>
</dbReference>
<dbReference type="PANTHER" id="PTHR32494">
    <property type="entry name" value="ALLANTOATE DEIMINASE-RELATED"/>
    <property type="match status" value="1"/>
</dbReference>
<feature type="binding site" evidence="3">
    <location>
        <position position="193"/>
    </location>
    <ligand>
        <name>Zn(2+)</name>
        <dbReference type="ChEBI" id="CHEBI:29105"/>
        <label>1</label>
    </ligand>
</feature>
<comment type="similarity">
    <text evidence="1">Belongs to the peptidase M20 family.</text>
</comment>
<dbReference type="PANTHER" id="PTHR32494:SF5">
    <property type="entry name" value="ALLANTOATE AMIDOHYDROLASE"/>
    <property type="match status" value="1"/>
</dbReference>
<evidence type="ECO:0000256" key="4">
    <source>
        <dbReference type="PIRSR" id="PIRSR001235-2"/>
    </source>
</evidence>
<dbReference type="PIRSF" id="PIRSF001235">
    <property type="entry name" value="Amidase_carbamoylase"/>
    <property type="match status" value="1"/>
</dbReference>
<dbReference type="EMBL" id="VUNA01000005">
    <property type="protein sequence ID" value="MST70410.1"/>
    <property type="molecule type" value="Genomic_DNA"/>
</dbReference>
<keyword evidence="2 6" id="KW-0378">Hydrolase</keyword>
<feature type="binding site" evidence="3">
    <location>
        <position position="128"/>
    </location>
    <ligand>
        <name>Zn(2+)</name>
        <dbReference type="ChEBI" id="CHEBI:29105"/>
        <label>2</label>
    </ligand>
</feature>
<dbReference type="InterPro" id="IPR011650">
    <property type="entry name" value="Peptidase_M20_dimer"/>
</dbReference>
<keyword evidence="7" id="KW-1185">Reference proteome</keyword>
<feature type="binding site" evidence="3">
    <location>
        <position position="93"/>
    </location>
    <ligand>
        <name>Zn(2+)</name>
        <dbReference type="ChEBI" id="CHEBI:29105"/>
        <label>2</label>
    </ligand>
</feature>
<dbReference type="NCBIfam" id="NF006771">
    <property type="entry name" value="PRK09290.1-5"/>
    <property type="match status" value="1"/>
</dbReference>
<dbReference type="Gene3D" id="3.30.70.360">
    <property type="match status" value="1"/>
</dbReference>
<dbReference type="Pfam" id="PF07687">
    <property type="entry name" value="M20_dimer"/>
    <property type="match status" value="1"/>
</dbReference>
<gene>
    <name evidence="6" type="ORF">FYJ65_03495</name>
</gene>
<dbReference type="SUPFAM" id="SSF55031">
    <property type="entry name" value="Bacterial exopeptidase dimerisation domain"/>
    <property type="match status" value="1"/>
</dbReference>
<dbReference type="GO" id="GO:0046872">
    <property type="term" value="F:metal ion binding"/>
    <property type="evidence" value="ECO:0007669"/>
    <property type="project" value="UniProtKB-KW"/>
</dbReference>
<dbReference type="RefSeq" id="WP_154553975.1">
    <property type="nucleotide sequence ID" value="NZ_VUNA01000005.1"/>
</dbReference>
<evidence type="ECO:0000256" key="3">
    <source>
        <dbReference type="PIRSR" id="PIRSR001235-1"/>
    </source>
</evidence>
<dbReference type="AlphaFoldDB" id="A0A6N7X4I8"/>
<dbReference type="Proteomes" id="UP000469424">
    <property type="component" value="Unassembled WGS sequence"/>
</dbReference>
<dbReference type="Pfam" id="PF01546">
    <property type="entry name" value="Peptidase_M20"/>
    <property type="match status" value="1"/>
</dbReference>
<dbReference type="GO" id="GO:0016813">
    <property type="term" value="F:hydrolase activity, acting on carbon-nitrogen (but not peptide) bonds, in linear amidines"/>
    <property type="evidence" value="ECO:0007669"/>
    <property type="project" value="InterPro"/>
</dbReference>
<evidence type="ECO:0000313" key="6">
    <source>
        <dbReference type="EMBL" id="MST70410.1"/>
    </source>
</evidence>
<dbReference type="SUPFAM" id="SSF53187">
    <property type="entry name" value="Zn-dependent exopeptidases"/>
    <property type="match status" value="1"/>
</dbReference>
<evidence type="ECO:0000259" key="5">
    <source>
        <dbReference type="Pfam" id="PF07687"/>
    </source>
</evidence>
<feature type="domain" description="Peptidase M20 dimerisation" evidence="5">
    <location>
        <begin position="212"/>
        <end position="314"/>
    </location>
</feature>
<protein>
    <submittedName>
        <fullName evidence="6">Zn-dependent hydrolase</fullName>
    </submittedName>
</protein>
<keyword evidence="3" id="KW-0479">Metal-binding</keyword>
<evidence type="ECO:0000256" key="2">
    <source>
        <dbReference type="ARBA" id="ARBA00022801"/>
    </source>
</evidence>
<organism evidence="6 7">
    <name type="scientific">Mogibacterium kristiansenii</name>
    <dbReference type="NCBI Taxonomy" id="2606708"/>
    <lineage>
        <taxon>Bacteria</taxon>
        <taxon>Bacillati</taxon>
        <taxon>Bacillota</taxon>
        <taxon>Clostridia</taxon>
        <taxon>Peptostreptococcales</taxon>
        <taxon>Anaerovoracaceae</taxon>
        <taxon>Mogibacterium</taxon>
    </lineage>
</organism>
<proteinExistence type="inferred from homology"/>
<dbReference type="InterPro" id="IPR010158">
    <property type="entry name" value="Amidase_Cbmase"/>
</dbReference>
<feature type="binding site" evidence="3">
    <location>
        <position position="385"/>
    </location>
    <ligand>
        <name>Zn(2+)</name>
        <dbReference type="ChEBI" id="CHEBI:29105"/>
        <label>2</label>
    </ligand>
</feature>
<name>A0A6N7X4I8_9FIRM</name>
<dbReference type="CDD" id="cd03884">
    <property type="entry name" value="M20_bAS"/>
    <property type="match status" value="1"/>
</dbReference>
<sequence>MEIEKITGRIAQDLEYLKKFTATPGEGCTRLPFTKEARDAVNYLREIMEEIGLEVHEDEAGNVIGILRGTDPDAPCVMSGSHYDSVIHGGNYDGIGGVVCSIEMARQIVESGMEHKRDLVVVGFNDEEGMRFGTGYFGSGAILGHRDESYTEQFKDASGISIAEAMKEYGLDPAKVGDAAWKEGSIGHFVEAHIEQGPVLDQKELEIGLVTGIVGIQRYMVTVHGRADHAGTTPMDMRMDAVDTASKVICKIADWAREKADGTVATVGFMNVTPGGMNIVAEKVEFTVDIRSMNNDNINDIARRIRAALERECKIMGGTYEIDTKLVIEPVALDAGMLDTLEDSCKERGYSYMRLPSGAGHDSLEIGQQLPTVMLFVSSKDGRSHAPVEFSKYSDLAKASVLMTDLVEKLLNE</sequence>
<dbReference type="InterPro" id="IPR036264">
    <property type="entry name" value="Bact_exopeptidase_dim_dom"/>
</dbReference>
<dbReference type="InterPro" id="IPR002933">
    <property type="entry name" value="Peptidase_M20"/>
</dbReference>
<feature type="binding site" evidence="3">
    <location>
        <position position="82"/>
    </location>
    <ligand>
        <name>Zn(2+)</name>
        <dbReference type="ChEBI" id="CHEBI:29105"/>
        <label>1</label>
    </ligand>
</feature>
<dbReference type="Gene3D" id="3.40.630.10">
    <property type="entry name" value="Zn peptidases"/>
    <property type="match status" value="1"/>
</dbReference>
<evidence type="ECO:0000256" key="1">
    <source>
        <dbReference type="ARBA" id="ARBA00006153"/>
    </source>
</evidence>
<accession>A0A6N7X4I8</accession>
<feature type="binding site" evidence="4">
    <location>
        <position position="278"/>
    </location>
    <ligand>
        <name>allantoate</name>
        <dbReference type="ChEBI" id="CHEBI:17536"/>
    </ligand>
</feature>
<evidence type="ECO:0000313" key="7">
    <source>
        <dbReference type="Proteomes" id="UP000469424"/>
    </source>
</evidence>
<feature type="binding site" evidence="3">
    <location>
        <position position="93"/>
    </location>
    <ligand>
        <name>Zn(2+)</name>
        <dbReference type="ChEBI" id="CHEBI:29105"/>
        <label>1</label>
    </ligand>
</feature>